<dbReference type="GO" id="GO:0015627">
    <property type="term" value="C:type II protein secretion system complex"/>
    <property type="evidence" value="ECO:0007669"/>
    <property type="project" value="InterPro"/>
</dbReference>
<accession>A0A5E4T264</accession>
<protein>
    <recommendedName>
        <fullName evidence="2">Type II secretion system protein H</fullName>
    </recommendedName>
    <alternativeName>
        <fullName evidence="10">General secretion pathway protein H</fullName>
    </alternativeName>
</protein>
<keyword evidence="14" id="KW-1185">Reference proteome</keyword>
<gene>
    <name evidence="13" type="ORF">PAN31108_01166</name>
</gene>
<comment type="similarity">
    <text evidence="9">Belongs to the GSP H family.</text>
</comment>
<keyword evidence="7 11" id="KW-1133">Transmembrane helix</keyword>
<evidence type="ECO:0000256" key="3">
    <source>
        <dbReference type="ARBA" id="ARBA00022475"/>
    </source>
</evidence>
<evidence type="ECO:0000256" key="5">
    <source>
        <dbReference type="ARBA" id="ARBA00022519"/>
    </source>
</evidence>
<dbReference type="InterPro" id="IPR022346">
    <property type="entry name" value="T2SS_GspH"/>
</dbReference>
<keyword evidence="6 11" id="KW-0812">Transmembrane</keyword>
<dbReference type="NCBIfam" id="TIGR02532">
    <property type="entry name" value="IV_pilin_GFxxxE"/>
    <property type="match status" value="1"/>
</dbReference>
<dbReference type="InterPro" id="IPR012902">
    <property type="entry name" value="N_methyl_site"/>
</dbReference>
<dbReference type="AlphaFoldDB" id="A0A5E4T264"/>
<evidence type="ECO:0000256" key="4">
    <source>
        <dbReference type="ARBA" id="ARBA00022481"/>
    </source>
</evidence>
<evidence type="ECO:0000259" key="12">
    <source>
        <dbReference type="Pfam" id="PF12019"/>
    </source>
</evidence>
<evidence type="ECO:0000256" key="1">
    <source>
        <dbReference type="ARBA" id="ARBA00004377"/>
    </source>
</evidence>
<keyword evidence="4" id="KW-0488">Methylation</keyword>
<name>A0A5E4T264_9BURK</name>
<keyword evidence="3" id="KW-1003">Cell membrane</keyword>
<keyword evidence="8 11" id="KW-0472">Membrane</keyword>
<evidence type="ECO:0000256" key="6">
    <source>
        <dbReference type="ARBA" id="ARBA00022692"/>
    </source>
</evidence>
<dbReference type="OrthoDB" id="8929668at2"/>
<dbReference type="Gene3D" id="3.55.40.10">
    <property type="entry name" value="minor pseudopilin epsh domain"/>
    <property type="match status" value="1"/>
</dbReference>
<evidence type="ECO:0000256" key="2">
    <source>
        <dbReference type="ARBA" id="ARBA00021549"/>
    </source>
</evidence>
<keyword evidence="5" id="KW-0997">Cell inner membrane</keyword>
<dbReference type="Proteomes" id="UP000406256">
    <property type="component" value="Unassembled WGS sequence"/>
</dbReference>
<evidence type="ECO:0000256" key="10">
    <source>
        <dbReference type="ARBA" id="ARBA00030775"/>
    </source>
</evidence>
<organism evidence="13 14">
    <name type="scientific">Pandoraea anhela</name>
    <dbReference type="NCBI Taxonomy" id="2508295"/>
    <lineage>
        <taxon>Bacteria</taxon>
        <taxon>Pseudomonadati</taxon>
        <taxon>Pseudomonadota</taxon>
        <taxon>Betaproteobacteria</taxon>
        <taxon>Burkholderiales</taxon>
        <taxon>Burkholderiaceae</taxon>
        <taxon>Pandoraea</taxon>
    </lineage>
</organism>
<dbReference type="InterPro" id="IPR045584">
    <property type="entry name" value="Pilin-like"/>
</dbReference>
<dbReference type="GO" id="GO:0015628">
    <property type="term" value="P:protein secretion by the type II secretion system"/>
    <property type="evidence" value="ECO:0007669"/>
    <property type="project" value="InterPro"/>
</dbReference>
<evidence type="ECO:0000256" key="9">
    <source>
        <dbReference type="ARBA" id="ARBA00025772"/>
    </source>
</evidence>
<evidence type="ECO:0000256" key="8">
    <source>
        <dbReference type="ARBA" id="ARBA00023136"/>
    </source>
</evidence>
<evidence type="ECO:0000313" key="14">
    <source>
        <dbReference type="Proteomes" id="UP000406256"/>
    </source>
</evidence>
<evidence type="ECO:0000313" key="13">
    <source>
        <dbReference type="EMBL" id="VVD82180.1"/>
    </source>
</evidence>
<feature type="domain" description="General secretion pathway GspH" evidence="12">
    <location>
        <begin position="121"/>
        <end position="235"/>
    </location>
</feature>
<feature type="transmembrane region" description="Helical" evidence="11">
    <location>
        <begin position="85"/>
        <end position="106"/>
    </location>
</feature>
<evidence type="ECO:0000256" key="7">
    <source>
        <dbReference type="ARBA" id="ARBA00022989"/>
    </source>
</evidence>
<dbReference type="Pfam" id="PF07963">
    <property type="entry name" value="N_methyl"/>
    <property type="match status" value="1"/>
</dbReference>
<reference evidence="13 14" key="1">
    <citation type="submission" date="2019-08" db="EMBL/GenBank/DDBJ databases">
        <authorList>
            <person name="Peeters C."/>
        </authorList>
    </citation>
    <scope>NUCLEOTIDE SEQUENCE [LARGE SCALE GENOMIC DNA]</scope>
    <source>
        <strain evidence="13 14">LMG 31108</strain>
    </source>
</reference>
<dbReference type="SUPFAM" id="SSF54523">
    <property type="entry name" value="Pili subunits"/>
    <property type="match status" value="1"/>
</dbReference>
<dbReference type="EMBL" id="CABPSB010000003">
    <property type="protein sequence ID" value="VVD82180.1"/>
    <property type="molecule type" value="Genomic_DNA"/>
</dbReference>
<comment type="subcellular location">
    <subcellularLocation>
        <location evidence="1">Cell inner membrane</location>
        <topology evidence="1">Single-pass membrane protein</topology>
    </subcellularLocation>
</comment>
<evidence type="ECO:0000256" key="11">
    <source>
        <dbReference type="SAM" id="Phobius"/>
    </source>
</evidence>
<sequence length="247" mass="26963">MCNARIATDILCRCRACAVVVAIGRSAGVVRAGEVDVAGAGRGARALRLRHAIRVMRAIPVICANRTNRTIRSPQPRWRGRAMRGVTLIECLVAMAIMVVAIMAVAPSIDAVRRRVGVDITARAFMAAMQTARAEAIARHRRIAIAPHDGASLSGGWVTFVDENRNHRFDDGEPLLARYAPLPRGVSIEARWGLYYTEGLAFSESGFIRTEAHKWLSGTVRIAGYGRRVCITINAYGRARVAKRCDA</sequence>
<dbReference type="GO" id="GO:0005886">
    <property type="term" value="C:plasma membrane"/>
    <property type="evidence" value="ECO:0007669"/>
    <property type="project" value="UniProtKB-SubCell"/>
</dbReference>
<dbReference type="Pfam" id="PF12019">
    <property type="entry name" value="GspH"/>
    <property type="match status" value="1"/>
</dbReference>
<proteinExistence type="inferred from homology"/>